<accession>A0A830HR82</accession>
<organism evidence="3 4">
    <name type="scientific">Pycnococcus provasolii</name>
    <dbReference type="NCBI Taxonomy" id="41880"/>
    <lineage>
        <taxon>Eukaryota</taxon>
        <taxon>Viridiplantae</taxon>
        <taxon>Chlorophyta</taxon>
        <taxon>Pseudoscourfieldiophyceae</taxon>
        <taxon>Pseudoscourfieldiales</taxon>
        <taxon>Pycnococcaceae</taxon>
        <taxon>Pycnococcus</taxon>
    </lineage>
</organism>
<dbReference type="Pfam" id="PF13499">
    <property type="entry name" value="EF-hand_7"/>
    <property type="match status" value="1"/>
</dbReference>
<keyword evidence="4" id="KW-1185">Reference proteome</keyword>
<evidence type="ECO:0000259" key="2">
    <source>
        <dbReference type="PROSITE" id="PS50222"/>
    </source>
</evidence>
<dbReference type="EMBL" id="BNJQ01000025">
    <property type="protein sequence ID" value="GHP09448.1"/>
    <property type="molecule type" value="Genomic_DNA"/>
</dbReference>
<dbReference type="Gene3D" id="1.10.238.10">
    <property type="entry name" value="EF-hand"/>
    <property type="match status" value="1"/>
</dbReference>
<gene>
    <name evidence="3" type="ORF">PPROV_000818300</name>
</gene>
<dbReference type="InterPro" id="IPR011992">
    <property type="entry name" value="EF-hand-dom_pair"/>
</dbReference>
<dbReference type="AlphaFoldDB" id="A0A830HR82"/>
<evidence type="ECO:0000256" key="1">
    <source>
        <dbReference type="ARBA" id="ARBA00022837"/>
    </source>
</evidence>
<name>A0A830HR82_9CHLO</name>
<sequence>MDAEIKAKEDAEFERTLQNLWTAWLKEYDTDGSGTISLEELKKFAELPAYTGSDSYMQTLHDWAKGANEDGSLEEAFKGVDTDGSGELEFEEFKKMLAEDNEEGEEV</sequence>
<dbReference type="Proteomes" id="UP000660262">
    <property type="component" value="Unassembled WGS sequence"/>
</dbReference>
<dbReference type="GO" id="GO:0005509">
    <property type="term" value="F:calcium ion binding"/>
    <property type="evidence" value="ECO:0007669"/>
    <property type="project" value="InterPro"/>
</dbReference>
<dbReference type="PROSITE" id="PS00018">
    <property type="entry name" value="EF_HAND_1"/>
    <property type="match status" value="2"/>
</dbReference>
<feature type="domain" description="EF-hand" evidence="2">
    <location>
        <begin position="68"/>
        <end position="103"/>
    </location>
</feature>
<dbReference type="SMART" id="SM00054">
    <property type="entry name" value="EFh"/>
    <property type="match status" value="2"/>
</dbReference>
<evidence type="ECO:0000313" key="4">
    <source>
        <dbReference type="Proteomes" id="UP000660262"/>
    </source>
</evidence>
<reference evidence="3" key="1">
    <citation type="submission" date="2020-10" db="EMBL/GenBank/DDBJ databases">
        <title>Unveiling of a novel bifunctional photoreceptor, Dualchrome1, isolated from a cosmopolitan green alga.</title>
        <authorList>
            <person name="Suzuki S."/>
            <person name="Kawachi M."/>
        </authorList>
    </citation>
    <scope>NUCLEOTIDE SEQUENCE</scope>
    <source>
        <strain evidence="3">NIES 2893</strain>
    </source>
</reference>
<keyword evidence="1" id="KW-0106">Calcium</keyword>
<dbReference type="SUPFAM" id="SSF47473">
    <property type="entry name" value="EF-hand"/>
    <property type="match status" value="1"/>
</dbReference>
<comment type="caution">
    <text evidence="3">The sequence shown here is derived from an EMBL/GenBank/DDBJ whole genome shotgun (WGS) entry which is preliminary data.</text>
</comment>
<dbReference type="PROSITE" id="PS50222">
    <property type="entry name" value="EF_HAND_2"/>
    <property type="match status" value="2"/>
</dbReference>
<dbReference type="OrthoDB" id="26525at2759"/>
<evidence type="ECO:0000313" key="3">
    <source>
        <dbReference type="EMBL" id="GHP09448.1"/>
    </source>
</evidence>
<protein>
    <recommendedName>
        <fullName evidence="2">EF-hand domain-containing protein</fullName>
    </recommendedName>
</protein>
<proteinExistence type="predicted"/>
<dbReference type="InterPro" id="IPR018247">
    <property type="entry name" value="EF_Hand_1_Ca_BS"/>
</dbReference>
<dbReference type="InterPro" id="IPR002048">
    <property type="entry name" value="EF_hand_dom"/>
</dbReference>
<feature type="domain" description="EF-hand" evidence="2">
    <location>
        <begin position="16"/>
        <end position="51"/>
    </location>
</feature>
<dbReference type="CDD" id="cd00051">
    <property type="entry name" value="EFh"/>
    <property type="match status" value="1"/>
</dbReference>